<keyword evidence="13" id="KW-1185">Reference proteome</keyword>
<dbReference type="Proteomes" id="UP001153712">
    <property type="component" value="Chromosome 5"/>
</dbReference>
<dbReference type="OrthoDB" id="7462577at2759"/>
<dbReference type="InterPro" id="IPR001352">
    <property type="entry name" value="RNase_HII/HIII"/>
</dbReference>
<dbReference type="InterPro" id="IPR024567">
    <property type="entry name" value="RNase_HII/HIII_dom"/>
</dbReference>
<dbReference type="PANTHER" id="PTHR10954">
    <property type="entry name" value="RIBONUCLEASE H2 SUBUNIT A"/>
    <property type="match status" value="1"/>
</dbReference>
<proteinExistence type="inferred from homology"/>
<comment type="catalytic activity">
    <reaction evidence="1 9 10">
        <text>Endonucleolytic cleavage to 5'-phosphomonoester.</text>
        <dbReference type="EC" id="3.1.26.4"/>
    </reaction>
</comment>
<dbReference type="Gene3D" id="3.30.420.10">
    <property type="entry name" value="Ribonuclease H-like superfamily/Ribonuclease H"/>
    <property type="match status" value="1"/>
</dbReference>
<evidence type="ECO:0000256" key="7">
    <source>
        <dbReference type="ARBA" id="ARBA00022801"/>
    </source>
</evidence>
<dbReference type="CDD" id="cd07181">
    <property type="entry name" value="RNase_HII_eukaryota_like"/>
    <property type="match status" value="1"/>
</dbReference>
<dbReference type="GO" id="GO:0032299">
    <property type="term" value="C:ribonuclease H2 complex"/>
    <property type="evidence" value="ECO:0007669"/>
    <property type="project" value="TreeGrafter"/>
</dbReference>
<feature type="binding site" evidence="9">
    <location>
        <position position="151"/>
    </location>
    <ligand>
        <name>a divalent metal cation</name>
        <dbReference type="ChEBI" id="CHEBI:60240"/>
    </ligand>
</feature>
<reference evidence="12" key="1">
    <citation type="submission" date="2022-01" db="EMBL/GenBank/DDBJ databases">
        <authorList>
            <person name="King R."/>
        </authorList>
    </citation>
    <scope>NUCLEOTIDE SEQUENCE</scope>
</reference>
<protein>
    <recommendedName>
        <fullName evidence="10">Ribonuclease</fullName>
        <ecNumber evidence="10">3.1.26.4</ecNumber>
    </recommendedName>
</protein>
<comment type="function">
    <text evidence="10">Endonuclease that specifically degrades the RNA of RNA-DNA hybrids.</text>
</comment>
<evidence type="ECO:0000256" key="3">
    <source>
        <dbReference type="ARBA" id="ARBA00007058"/>
    </source>
</evidence>
<dbReference type="GO" id="GO:0004523">
    <property type="term" value="F:RNA-DNA hybrid ribonuclease activity"/>
    <property type="evidence" value="ECO:0007669"/>
    <property type="project" value="UniProtKB-UniRule"/>
</dbReference>
<evidence type="ECO:0000259" key="11">
    <source>
        <dbReference type="PROSITE" id="PS51975"/>
    </source>
</evidence>
<dbReference type="GO" id="GO:0043137">
    <property type="term" value="P:DNA replication, removal of RNA primer"/>
    <property type="evidence" value="ECO:0007669"/>
    <property type="project" value="TreeGrafter"/>
</dbReference>
<evidence type="ECO:0000256" key="1">
    <source>
        <dbReference type="ARBA" id="ARBA00000077"/>
    </source>
</evidence>
<accession>A0A9N9TTB9</accession>
<keyword evidence="4 9" id="KW-0540">Nuclease</keyword>
<keyword evidence="7 9" id="KW-0378">Hydrolase</keyword>
<dbReference type="Gene3D" id="1.10.10.460">
    <property type="entry name" value="Ribonuclease hii. Domain 2"/>
    <property type="match status" value="1"/>
</dbReference>
<dbReference type="PANTHER" id="PTHR10954:SF7">
    <property type="entry name" value="RIBONUCLEASE H2 SUBUNIT A"/>
    <property type="match status" value="1"/>
</dbReference>
<feature type="binding site" evidence="9">
    <location>
        <position position="44"/>
    </location>
    <ligand>
        <name>a divalent metal cation</name>
        <dbReference type="ChEBI" id="CHEBI:60240"/>
    </ligand>
</feature>
<dbReference type="NCBIfam" id="TIGR00729">
    <property type="entry name" value="ribonuclease HII"/>
    <property type="match status" value="1"/>
</dbReference>
<name>A0A9N9TTB9_PHYSR</name>
<comment type="function">
    <text evidence="8">Catalytic subunit of RNase HII, an endonuclease that specifically degrades the RNA of RNA:DNA hybrids. Participates in DNA replication, possibly by mediating the removal of lagging-strand Okazaki fragment RNA primers during DNA replication. Mediates the excision of single ribonucleotides from DNA:RNA duplexes.</text>
</comment>
<evidence type="ECO:0000256" key="10">
    <source>
        <dbReference type="RuleBase" id="RU003515"/>
    </source>
</evidence>
<comment type="cofactor">
    <cofactor evidence="9">
        <name>Mn(2+)</name>
        <dbReference type="ChEBI" id="CHEBI:29035"/>
    </cofactor>
    <cofactor evidence="9">
        <name>Mg(2+)</name>
        <dbReference type="ChEBI" id="CHEBI:18420"/>
    </cofactor>
    <text evidence="9">Manganese or magnesium. Binds 1 divalent metal ion per monomer in the absence of substrate. May bind a second metal ion after substrate binding.</text>
</comment>
<feature type="domain" description="RNase H type-2" evidence="11">
    <location>
        <begin position="37"/>
        <end position="260"/>
    </location>
</feature>
<dbReference type="GO" id="GO:0046872">
    <property type="term" value="F:metal ion binding"/>
    <property type="evidence" value="ECO:0007669"/>
    <property type="project" value="UniProtKB-KW"/>
</dbReference>
<evidence type="ECO:0000256" key="9">
    <source>
        <dbReference type="PROSITE-ProRule" id="PRU01319"/>
    </source>
</evidence>
<dbReference type="PROSITE" id="PS51975">
    <property type="entry name" value="RNASE_H_2"/>
    <property type="match status" value="1"/>
</dbReference>
<dbReference type="InterPro" id="IPR036397">
    <property type="entry name" value="RNaseH_sf"/>
</dbReference>
<evidence type="ECO:0000313" key="13">
    <source>
        <dbReference type="Proteomes" id="UP001153712"/>
    </source>
</evidence>
<feature type="binding site" evidence="9">
    <location>
        <position position="43"/>
    </location>
    <ligand>
        <name>a divalent metal cation</name>
        <dbReference type="ChEBI" id="CHEBI:60240"/>
    </ligand>
</feature>
<dbReference type="SUPFAM" id="SSF53098">
    <property type="entry name" value="Ribonuclease H-like"/>
    <property type="match status" value="1"/>
</dbReference>
<comment type="similarity">
    <text evidence="3">Belongs to the RNase HII family. Eukaryotic subfamily.</text>
</comment>
<dbReference type="InterPro" id="IPR012337">
    <property type="entry name" value="RNaseH-like_sf"/>
</dbReference>
<dbReference type="EC" id="3.1.26.4" evidence="10"/>
<comment type="cofactor">
    <cofactor evidence="2">
        <name>Mg(2+)</name>
        <dbReference type="ChEBI" id="CHEBI:18420"/>
    </cofactor>
</comment>
<dbReference type="InterPro" id="IPR004649">
    <property type="entry name" value="RNase_H2_suA"/>
</dbReference>
<evidence type="ECO:0000256" key="6">
    <source>
        <dbReference type="ARBA" id="ARBA00022759"/>
    </source>
</evidence>
<gene>
    <name evidence="12" type="ORF">PHYEVI_LOCUS8427</name>
</gene>
<dbReference type="AlphaFoldDB" id="A0A9N9TTB9"/>
<keyword evidence="5 9" id="KW-0479">Metal-binding</keyword>
<dbReference type="InterPro" id="IPR023160">
    <property type="entry name" value="RNase_HII_hlx-loop-hlx_cap_dom"/>
</dbReference>
<sequence>MAVINSLGTLEKFISNSDNTENAFYISEIPDVCKEYPCIVGIDEAGRGPVLGPMVYGTSFCPINEQMIYNKLDCADSKELNEEKRDLIFTNICKQNKTVGWAVDIISPNIISNNMLSRKKVSLNQISMDSAVGLIRAVESAGVKIAHVFVDTVGPPEKYQSYLKGLFPQFEITVSKKADSLYPVVSAASICAKVTRDHALKVWKFAEDIEATYENYGSGYPSDPVTKKFMEGHCDPVFGYPQLVRFSWSTAENALEKLAYHIDGENKEPTKKAPPVNNTSITSFFKLANKDNTEKKVPHEFFAQRCLSRDVEF</sequence>
<dbReference type="FunFam" id="3.30.420.10:FF:000016">
    <property type="entry name" value="Ribonuclease"/>
    <property type="match status" value="1"/>
</dbReference>
<evidence type="ECO:0000256" key="2">
    <source>
        <dbReference type="ARBA" id="ARBA00001946"/>
    </source>
</evidence>
<evidence type="ECO:0000256" key="5">
    <source>
        <dbReference type="ARBA" id="ARBA00022723"/>
    </source>
</evidence>
<dbReference type="GO" id="GO:0003723">
    <property type="term" value="F:RNA binding"/>
    <property type="evidence" value="ECO:0007669"/>
    <property type="project" value="UniProtKB-UniRule"/>
</dbReference>
<evidence type="ECO:0000256" key="8">
    <source>
        <dbReference type="ARBA" id="ARBA00024981"/>
    </source>
</evidence>
<organism evidence="12 13">
    <name type="scientific">Phyllotreta striolata</name>
    <name type="common">Striped flea beetle</name>
    <name type="synonym">Crioceris striolata</name>
    <dbReference type="NCBI Taxonomy" id="444603"/>
    <lineage>
        <taxon>Eukaryota</taxon>
        <taxon>Metazoa</taxon>
        <taxon>Ecdysozoa</taxon>
        <taxon>Arthropoda</taxon>
        <taxon>Hexapoda</taxon>
        <taxon>Insecta</taxon>
        <taxon>Pterygota</taxon>
        <taxon>Neoptera</taxon>
        <taxon>Endopterygota</taxon>
        <taxon>Coleoptera</taxon>
        <taxon>Polyphaga</taxon>
        <taxon>Cucujiformia</taxon>
        <taxon>Chrysomeloidea</taxon>
        <taxon>Chrysomelidae</taxon>
        <taxon>Galerucinae</taxon>
        <taxon>Alticini</taxon>
        <taxon>Phyllotreta</taxon>
    </lineage>
</organism>
<dbReference type="EMBL" id="OU900098">
    <property type="protein sequence ID" value="CAG9862105.1"/>
    <property type="molecule type" value="Genomic_DNA"/>
</dbReference>
<dbReference type="GO" id="GO:0006298">
    <property type="term" value="P:mismatch repair"/>
    <property type="evidence" value="ECO:0007669"/>
    <property type="project" value="TreeGrafter"/>
</dbReference>
<dbReference type="FunFam" id="1.10.10.460:FF:000001">
    <property type="entry name" value="Ribonuclease"/>
    <property type="match status" value="1"/>
</dbReference>
<keyword evidence="6 9" id="KW-0255">Endonuclease</keyword>
<evidence type="ECO:0000256" key="4">
    <source>
        <dbReference type="ARBA" id="ARBA00022722"/>
    </source>
</evidence>
<dbReference type="Pfam" id="PF01351">
    <property type="entry name" value="RNase_HII"/>
    <property type="match status" value="1"/>
</dbReference>
<evidence type="ECO:0000313" key="12">
    <source>
        <dbReference type="EMBL" id="CAG9862105.1"/>
    </source>
</evidence>